<dbReference type="EMBL" id="FOVP01000012">
    <property type="protein sequence ID" value="SFN98529.1"/>
    <property type="molecule type" value="Genomic_DNA"/>
</dbReference>
<feature type="transmembrane region" description="Helical" evidence="1">
    <location>
        <begin position="100"/>
        <end position="118"/>
    </location>
</feature>
<organism evidence="2 3">
    <name type="scientific">Roseovarius lutimaris</name>
    <dbReference type="NCBI Taxonomy" id="1005928"/>
    <lineage>
        <taxon>Bacteria</taxon>
        <taxon>Pseudomonadati</taxon>
        <taxon>Pseudomonadota</taxon>
        <taxon>Alphaproteobacteria</taxon>
        <taxon>Rhodobacterales</taxon>
        <taxon>Roseobacteraceae</taxon>
        <taxon>Roseovarius</taxon>
    </lineage>
</organism>
<dbReference type="AlphaFoldDB" id="A0A1I5DGZ4"/>
<keyword evidence="3" id="KW-1185">Reference proteome</keyword>
<dbReference type="Proteomes" id="UP000198599">
    <property type="component" value="Unassembled WGS sequence"/>
</dbReference>
<gene>
    <name evidence="2" type="ORF">SAMN04487859_112126</name>
</gene>
<evidence type="ECO:0000256" key="1">
    <source>
        <dbReference type="SAM" id="Phobius"/>
    </source>
</evidence>
<keyword evidence="1" id="KW-0812">Transmembrane</keyword>
<dbReference type="OrthoDB" id="8441457at2"/>
<keyword evidence="1" id="KW-0472">Membrane</keyword>
<proteinExistence type="predicted"/>
<name>A0A1I5DGZ4_9RHOB</name>
<dbReference type="InterPro" id="IPR046737">
    <property type="entry name" value="DUF6629"/>
</dbReference>
<evidence type="ECO:0000313" key="3">
    <source>
        <dbReference type="Proteomes" id="UP000198599"/>
    </source>
</evidence>
<dbReference type="STRING" id="1005928.SAMN04487859_112126"/>
<protein>
    <submittedName>
        <fullName evidence="2">Uncharacterized protein</fullName>
    </submittedName>
</protein>
<feature type="transmembrane region" description="Helical" evidence="1">
    <location>
        <begin position="198"/>
        <end position="215"/>
    </location>
</feature>
<reference evidence="3" key="1">
    <citation type="submission" date="2016-10" db="EMBL/GenBank/DDBJ databases">
        <authorList>
            <person name="Varghese N."/>
            <person name="Submissions S."/>
        </authorList>
    </citation>
    <scope>NUCLEOTIDE SEQUENCE [LARGE SCALE GENOMIC DNA]</scope>
    <source>
        <strain evidence="3">DSM 28463</strain>
    </source>
</reference>
<accession>A0A1I5DGZ4</accession>
<feature type="transmembrane region" description="Helical" evidence="1">
    <location>
        <begin position="61"/>
        <end position="80"/>
    </location>
</feature>
<evidence type="ECO:0000313" key="2">
    <source>
        <dbReference type="EMBL" id="SFN98529.1"/>
    </source>
</evidence>
<keyword evidence="1" id="KW-1133">Transmembrane helix</keyword>
<dbReference type="Pfam" id="PF20334">
    <property type="entry name" value="DUF6629"/>
    <property type="match status" value="1"/>
</dbReference>
<sequence length="228" mass="25598">MCMSAGVSFTASVFLVVGGSAISVIAWRKNLRYLPIALMPLFAGLQQFMEGNVWLGMTGSDPLAVVWGAMGFMFFTWFMWPVWIPFCVFVLEPASSPRKPLFLALSLIGLLFGLLLYVPHGLSRDMIVVEINNASLAYEKSMWLDFMMPRWLTNTIYVALIVIPPALSHYRHVRHFALTLVAVIVVDFALLQYAYISFFCLLAGLATLHLVYIILTNKCAQECPELFA</sequence>
<feature type="transmembrane region" description="Helical" evidence="1">
    <location>
        <begin position="151"/>
        <end position="167"/>
    </location>
</feature>